<keyword evidence="1" id="KW-0539">Nucleus</keyword>
<dbReference type="PANTHER" id="PTHR31500:SF57">
    <property type="entry name" value="AT-HOOK MOTIF NUCLEAR-LOCALIZED PROTEIN 10"/>
    <property type="match status" value="1"/>
</dbReference>
<dbReference type="Gene3D" id="3.30.1330.80">
    <property type="entry name" value="Hypothetical protein, similar to alpha- acetolactate decarboxylase, domain 2"/>
    <property type="match status" value="1"/>
</dbReference>
<comment type="domain">
    <text evidence="1">The PPC domain mediates interactions between AHL proteins.</text>
</comment>
<dbReference type="OrthoDB" id="2014829at2759"/>
<gene>
    <name evidence="4" type="ORF">AQUCO_10900019v1</name>
</gene>
<keyword evidence="1" id="KW-0238">DNA-binding</keyword>
<protein>
    <recommendedName>
        <fullName evidence="1">AT-hook motif nuclear-localized protein</fullName>
    </recommendedName>
</protein>
<dbReference type="Proteomes" id="UP000230069">
    <property type="component" value="Unassembled WGS sequence"/>
</dbReference>
<feature type="compositionally biased region" description="Basic residues" evidence="2">
    <location>
        <begin position="168"/>
        <end position="178"/>
    </location>
</feature>
<dbReference type="EMBL" id="KZ305125">
    <property type="protein sequence ID" value="PIA25683.1"/>
    <property type="molecule type" value="Genomic_DNA"/>
</dbReference>
<accession>A0A2G5C333</accession>
<keyword evidence="1" id="KW-0804">Transcription</keyword>
<dbReference type="CDD" id="cd11378">
    <property type="entry name" value="DUF296"/>
    <property type="match status" value="1"/>
</dbReference>
<dbReference type="PANTHER" id="PTHR31500">
    <property type="entry name" value="AT-HOOK MOTIF NUCLEAR-LOCALIZED PROTEIN 9"/>
    <property type="match status" value="1"/>
</dbReference>
<comment type="subcellular location">
    <subcellularLocation>
        <location evidence="1">Nucleus</location>
    </subcellularLocation>
</comment>
<feature type="compositionally biased region" description="Polar residues" evidence="2">
    <location>
        <begin position="339"/>
        <end position="371"/>
    </location>
</feature>
<dbReference type="GO" id="GO:0003680">
    <property type="term" value="F:minor groove of adenine-thymine-rich DNA binding"/>
    <property type="evidence" value="ECO:0007669"/>
    <property type="project" value="UniProtKB-UniRule"/>
</dbReference>
<dbReference type="InParanoid" id="A0A2G5C333"/>
<evidence type="ECO:0000256" key="1">
    <source>
        <dbReference type="RuleBase" id="RU367031"/>
    </source>
</evidence>
<dbReference type="FunCoup" id="A0A2G5C333">
    <property type="interactions" value="700"/>
</dbReference>
<keyword evidence="1" id="KW-0805">Transcription regulation</keyword>
<feature type="domain" description="PPC" evidence="3">
    <location>
        <begin position="190"/>
        <end position="332"/>
    </location>
</feature>
<evidence type="ECO:0000259" key="3">
    <source>
        <dbReference type="PROSITE" id="PS51742"/>
    </source>
</evidence>
<reference evidence="4 5" key="1">
    <citation type="submission" date="2017-09" db="EMBL/GenBank/DDBJ databases">
        <title>WGS assembly of Aquilegia coerulea Goldsmith.</title>
        <authorList>
            <person name="Hodges S."/>
            <person name="Kramer E."/>
            <person name="Nordborg M."/>
            <person name="Tomkins J."/>
            <person name="Borevitz J."/>
            <person name="Derieg N."/>
            <person name="Yan J."/>
            <person name="Mihaltcheva S."/>
            <person name="Hayes R.D."/>
            <person name="Rokhsar D."/>
        </authorList>
    </citation>
    <scope>NUCLEOTIDE SEQUENCE [LARGE SCALE GENOMIC DNA]</scope>
    <source>
        <strain evidence="5">cv. Goldsmith</strain>
    </source>
</reference>
<dbReference type="Pfam" id="PF03479">
    <property type="entry name" value="PCC"/>
    <property type="match status" value="1"/>
</dbReference>
<evidence type="ECO:0000256" key="2">
    <source>
        <dbReference type="SAM" id="MobiDB-lite"/>
    </source>
</evidence>
<keyword evidence="5" id="KW-1185">Reference proteome</keyword>
<feature type="compositionally biased region" description="Low complexity" evidence="2">
    <location>
        <begin position="151"/>
        <end position="166"/>
    </location>
</feature>
<evidence type="ECO:0000313" key="4">
    <source>
        <dbReference type="EMBL" id="PIA25683.1"/>
    </source>
</evidence>
<organism evidence="4 5">
    <name type="scientific">Aquilegia coerulea</name>
    <name type="common">Rocky mountain columbine</name>
    <dbReference type="NCBI Taxonomy" id="218851"/>
    <lineage>
        <taxon>Eukaryota</taxon>
        <taxon>Viridiplantae</taxon>
        <taxon>Streptophyta</taxon>
        <taxon>Embryophyta</taxon>
        <taxon>Tracheophyta</taxon>
        <taxon>Spermatophyta</taxon>
        <taxon>Magnoliopsida</taxon>
        <taxon>Ranunculales</taxon>
        <taxon>Ranunculaceae</taxon>
        <taxon>Thalictroideae</taxon>
        <taxon>Aquilegia</taxon>
    </lineage>
</organism>
<dbReference type="AlphaFoldDB" id="A0A2G5C333"/>
<dbReference type="InterPro" id="IPR039605">
    <property type="entry name" value="AHL"/>
</dbReference>
<dbReference type="STRING" id="218851.A0A2G5C333"/>
<proteinExistence type="predicted"/>
<feature type="region of interest" description="Disordered" evidence="2">
    <location>
        <begin position="54"/>
        <end position="107"/>
    </location>
</feature>
<feature type="region of interest" description="Disordered" evidence="2">
    <location>
        <begin position="329"/>
        <end position="378"/>
    </location>
</feature>
<dbReference type="PROSITE" id="PS51742">
    <property type="entry name" value="PPC"/>
    <property type="match status" value="1"/>
</dbReference>
<dbReference type="SUPFAM" id="SSF117856">
    <property type="entry name" value="AF0104/ALDC/Ptd012-like"/>
    <property type="match status" value="1"/>
</dbReference>
<evidence type="ECO:0000313" key="5">
    <source>
        <dbReference type="Proteomes" id="UP000230069"/>
    </source>
</evidence>
<name>A0A2G5C333_AQUCA</name>
<feature type="region of interest" description="Disordered" evidence="2">
    <location>
        <begin position="138"/>
        <end position="181"/>
    </location>
</feature>
<dbReference type="InterPro" id="IPR005175">
    <property type="entry name" value="PPC_dom"/>
</dbReference>
<sequence length="378" mass="38965">MNLSATRMPFLYLSSNFQSQTKQNIFFSLRRKYGPDGTIALAFTTPTPQTLVVQSSAAAGVDSDSDSDGDTGDGFSPFSIDTASPSPPPMKRGRGRPRGSVKKQEKTTMDKFFSLRRKYGLNWTMALAVTPAPQTLVDESSGCGGGGDSDGGFSPSSSDTASLSLSMKRGRGRPHGSVKKQEMATLGSLENGLTAHVITVKDGEDVLSKIMSFSQHGPRAVCILSANGAISNVALRQAATSGGTVTYEGRFEILSLSGSFSLSESGGQRIRTGGLSVTLAGPDGRVFGGGVAGLLTAASPVQVVVGSFKADGKEPKLNHSDPSAIPKLVQFGGGVGTGSPPSQGTMSESSGGPGSPLNQSTGACNNSNAQDMANLPWK</sequence>
<comment type="function">
    <text evidence="1">Transcription factor that specifically binds AT-rich DNA sequences related to the nuclear matrix attachment regions (MARs).</text>
</comment>
<dbReference type="GO" id="GO:0005634">
    <property type="term" value="C:nucleus"/>
    <property type="evidence" value="ECO:0007669"/>
    <property type="project" value="UniProtKB-SubCell"/>
</dbReference>
<feature type="compositionally biased region" description="Basic residues" evidence="2">
    <location>
        <begin position="91"/>
        <end position="101"/>
    </location>
</feature>